<proteinExistence type="predicted"/>
<evidence type="ECO:0000256" key="1">
    <source>
        <dbReference type="SAM" id="MobiDB-lite"/>
    </source>
</evidence>
<accession>A0A0E0C376</accession>
<evidence type="ECO:0000313" key="3">
    <source>
        <dbReference type="Proteomes" id="UP000008021"/>
    </source>
</evidence>
<sequence>MPMPPAVRYYYVPYEEADDGGHDLEEEEPYCPLPLSPPYSPAQLSSPPASPTVLPTSPPSDDHADHTTDSLITFASTVDVAADDDFYFDFDFDDDADDDDAAMDEKHAEYLAECVLKHYNGDAANEAKYELVAATASASSFMDCRGAFHIHC</sequence>
<protein>
    <submittedName>
        <fullName evidence="2">Uncharacterized protein</fullName>
    </submittedName>
</protein>
<dbReference type="Proteomes" id="UP000008021">
    <property type="component" value="Chromosome 1"/>
</dbReference>
<reference evidence="2" key="1">
    <citation type="submission" date="2015-04" db="UniProtKB">
        <authorList>
            <consortium name="EnsemblPlants"/>
        </authorList>
    </citation>
    <scope>IDENTIFICATION</scope>
</reference>
<feature type="compositionally biased region" description="Pro residues" evidence="1">
    <location>
        <begin position="31"/>
        <end position="40"/>
    </location>
</feature>
<evidence type="ECO:0000313" key="2">
    <source>
        <dbReference type="EnsemblPlants" id="OMERI01G17290.1"/>
    </source>
</evidence>
<dbReference type="HOGENOM" id="CLU_108235_0_0_1"/>
<name>A0A0E0C376_9ORYZ</name>
<feature type="region of interest" description="Disordered" evidence="1">
    <location>
        <begin position="18"/>
        <end position="67"/>
    </location>
</feature>
<reference evidence="2" key="2">
    <citation type="submission" date="2018-05" db="EMBL/GenBank/DDBJ databases">
        <title>OmerRS3 (Oryza meridionalis Reference Sequence Version 3).</title>
        <authorList>
            <person name="Zhang J."/>
            <person name="Kudrna D."/>
            <person name="Lee S."/>
            <person name="Talag J."/>
            <person name="Welchert J."/>
            <person name="Wing R.A."/>
        </authorList>
    </citation>
    <scope>NUCLEOTIDE SEQUENCE [LARGE SCALE GENOMIC DNA]</scope>
    <source>
        <strain evidence="2">cv. OR44</strain>
    </source>
</reference>
<dbReference type="Gramene" id="OMERI01G17290.1">
    <property type="protein sequence ID" value="OMERI01G17290.1"/>
    <property type="gene ID" value="OMERI01G17290"/>
</dbReference>
<keyword evidence="3" id="KW-1185">Reference proteome</keyword>
<dbReference type="EnsemblPlants" id="OMERI01G17290.1">
    <property type="protein sequence ID" value="OMERI01G17290.1"/>
    <property type="gene ID" value="OMERI01G17290"/>
</dbReference>
<organism evidence="2">
    <name type="scientific">Oryza meridionalis</name>
    <dbReference type="NCBI Taxonomy" id="40149"/>
    <lineage>
        <taxon>Eukaryota</taxon>
        <taxon>Viridiplantae</taxon>
        <taxon>Streptophyta</taxon>
        <taxon>Embryophyta</taxon>
        <taxon>Tracheophyta</taxon>
        <taxon>Spermatophyta</taxon>
        <taxon>Magnoliopsida</taxon>
        <taxon>Liliopsida</taxon>
        <taxon>Poales</taxon>
        <taxon>Poaceae</taxon>
        <taxon>BOP clade</taxon>
        <taxon>Oryzoideae</taxon>
        <taxon>Oryzeae</taxon>
        <taxon>Oryzinae</taxon>
        <taxon>Oryza</taxon>
    </lineage>
</organism>
<dbReference type="AlphaFoldDB" id="A0A0E0C376"/>